<dbReference type="InterPro" id="IPR002925">
    <property type="entry name" value="Dienelactn_hydro"/>
</dbReference>
<protein>
    <submittedName>
        <fullName evidence="2">Dienelactone hydrolase</fullName>
    </submittedName>
</protein>
<dbReference type="SUPFAM" id="SSF53474">
    <property type="entry name" value="alpha/beta-Hydrolases"/>
    <property type="match status" value="1"/>
</dbReference>
<organism evidence="2 3">
    <name type="scientific">Pontivivens marinum</name>
    <dbReference type="NCBI Taxonomy" id="1690039"/>
    <lineage>
        <taxon>Bacteria</taxon>
        <taxon>Pseudomonadati</taxon>
        <taxon>Pseudomonadota</taxon>
        <taxon>Alphaproteobacteria</taxon>
        <taxon>Rhodobacterales</taxon>
        <taxon>Paracoccaceae</taxon>
        <taxon>Pontivivens</taxon>
    </lineage>
</organism>
<dbReference type="PANTHER" id="PTHR46623">
    <property type="entry name" value="CARBOXYMETHYLENEBUTENOLIDASE-RELATED"/>
    <property type="match status" value="1"/>
</dbReference>
<feature type="domain" description="Dienelactone hydrolase" evidence="1">
    <location>
        <begin position="29"/>
        <end position="224"/>
    </location>
</feature>
<keyword evidence="2" id="KW-0378">Hydrolase</keyword>
<sequence>MPHGWTSYQMTATANGNSLTRTVYTRGTGPAVVMIQELPGLTQQALDLGERLDAAGFTVHAPHLFGPLGKSSVVGNTLRVLCLHREFQVFAKGQTSPVVEWLGSLCRHVAQDSGAPVGVIGMCLTGNFALSLIAEDGVVAAVASQPSLPIIGQEHLHMSPADITRSRAALDAKGPMLAFRFDGDPLCKSAKFDAITRAFNDDAQRVQLVTLPGKGHAVLTAHFRDRTGHPTRAAMDQVLGYFNERLRPAP</sequence>
<dbReference type="InterPro" id="IPR051049">
    <property type="entry name" value="Dienelactone_hydrolase-like"/>
</dbReference>
<dbReference type="InterPro" id="IPR029058">
    <property type="entry name" value="AB_hydrolase_fold"/>
</dbReference>
<dbReference type="Proteomes" id="UP000220034">
    <property type="component" value="Unassembled WGS sequence"/>
</dbReference>
<dbReference type="OrthoDB" id="9782215at2"/>
<evidence type="ECO:0000313" key="3">
    <source>
        <dbReference type="Proteomes" id="UP000220034"/>
    </source>
</evidence>
<accession>A0A2C9CS49</accession>
<evidence type="ECO:0000259" key="1">
    <source>
        <dbReference type="Pfam" id="PF01738"/>
    </source>
</evidence>
<dbReference type="Gene3D" id="3.40.50.1820">
    <property type="entry name" value="alpha/beta hydrolase"/>
    <property type="match status" value="1"/>
</dbReference>
<dbReference type="PANTHER" id="PTHR46623:SF6">
    <property type="entry name" value="ALPHA_BETA-HYDROLASES SUPERFAMILY PROTEIN"/>
    <property type="match status" value="1"/>
</dbReference>
<name>A0A2C9CS49_9RHOB</name>
<reference evidence="3" key="1">
    <citation type="submission" date="2017-09" db="EMBL/GenBank/DDBJ databases">
        <authorList>
            <person name="Varghese N."/>
            <person name="Submissions S."/>
        </authorList>
    </citation>
    <scope>NUCLEOTIDE SEQUENCE [LARGE SCALE GENOMIC DNA]</scope>
    <source>
        <strain evidence="3">C7</strain>
    </source>
</reference>
<dbReference type="Pfam" id="PF01738">
    <property type="entry name" value="DLH"/>
    <property type="match status" value="1"/>
</dbReference>
<evidence type="ECO:0000313" key="2">
    <source>
        <dbReference type="EMBL" id="SOH94033.1"/>
    </source>
</evidence>
<keyword evidence="3" id="KW-1185">Reference proteome</keyword>
<dbReference type="GO" id="GO:0016787">
    <property type="term" value="F:hydrolase activity"/>
    <property type="evidence" value="ECO:0007669"/>
    <property type="project" value="UniProtKB-KW"/>
</dbReference>
<dbReference type="AlphaFoldDB" id="A0A2C9CS49"/>
<dbReference type="EMBL" id="OCTN01000003">
    <property type="protein sequence ID" value="SOH94033.1"/>
    <property type="molecule type" value="Genomic_DNA"/>
</dbReference>
<proteinExistence type="predicted"/>
<gene>
    <name evidence="2" type="ORF">SAMN06273572_10359</name>
</gene>